<keyword evidence="2" id="KW-1185">Reference proteome</keyword>
<protein>
    <submittedName>
        <fullName evidence="1">Uncharacterized protein</fullName>
    </submittedName>
</protein>
<gene>
    <name evidence="1" type="ORF">NHX12_009852</name>
</gene>
<name>A0A9Q0I6R3_9TELE</name>
<dbReference type="AlphaFoldDB" id="A0A9Q0I6R3"/>
<reference evidence="1" key="1">
    <citation type="submission" date="2022-07" db="EMBL/GenBank/DDBJ databases">
        <title>Chromosome-level genome of Muraenolepis orangiensis.</title>
        <authorList>
            <person name="Kim J."/>
        </authorList>
    </citation>
    <scope>NUCLEOTIDE SEQUENCE</scope>
    <source>
        <strain evidence="1">KU_S4_2022</strain>
        <tissue evidence="1">Muscle</tissue>
    </source>
</reference>
<dbReference type="EMBL" id="JANIIK010000115">
    <property type="protein sequence ID" value="KAJ3589002.1"/>
    <property type="molecule type" value="Genomic_DNA"/>
</dbReference>
<organism evidence="1 2">
    <name type="scientific">Muraenolepis orangiensis</name>
    <name type="common">Patagonian moray cod</name>
    <dbReference type="NCBI Taxonomy" id="630683"/>
    <lineage>
        <taxon>Eukaryota</taxon>
        <taxon>Metazoa</taxon>
        <taxon>Chordata</taxon>
        <taxon>Craniata</taxon>
        <taxon>Vertebrata</taxon>
        <taxon>Euteleostomi</taxon>
        <taxon>Actinopterygii</taxon>
        <taxon>Neopterygii</taxon>
        <taxon>Teleostei</taxon>
        <taxon>Neoteleostei</taxon>
        <taxon>Acanthomorphata</taxon>
        <taxon>Zeiogadaria</taxon>
        <taxon>Gadariae</taxon>
        <taxon>Gadiformes</taxon>
        <taxon>Muraenolepidoidei</taxon>
        <taxon>Muraenolepididae</taxon>
        <taxon>Muraenolepis</taxon>
    </lineage>
</organism>
<evidence type="ECO:0000313" key="1">
    <source>
        <dbReference type="EMBL" id="KAJ3589002.1"/>
    </source>
</evidence>
<accession>A0A9Q0I6R3</accession>
<sequence length="118" mass="13041">MCKCLAFSMARKAKVPMLGVGRLEDVGRPIVGRPQRLIFLQELNCYLVLPCSNKGLIRYTKKFCSEGILDCESHSGLSGRRHGEGTIGPMQDLKVLAVHKAISSYHISGREVSRRVAV</sequence>
<evidence type="ECO:0000313" key="2">
    <source>
        <dbReference type="Proteomes" id="UP001148018"/>
    </source>
</evidence>
<dbReference type="Proteomes" id="UP001148018">
    <property type="component" value="Unassembled WGS sequence"/>
</dbReference>
<proteinExistence type="predicted"/>
<comment type="caution">
    <text evidence="1">The sequence shown here is derived from an EMBL/GenBank/DDBJ whole genome shotgun (WGS) entry which is preliminary data.</text>
</comment>